<feature type="transmembrane region" description="Helical" evidence="9">
    <location>
        <begin position="55"/>
        <end position="74"/>
    </location>
</feature>
<keyword evidence="6 8" id="KW-0472">Membrane</keyword>
<evidence type="ECO:0000256" key="6">
    <source>
        <dbReference type="ARBA" id="ARBA00023136"/>
    </source>
</evidence>
<dbReference type="SMART" id="SM00679">
    <property type="entry name" value="CTNS"/>
    <property type="match status" value="2"/>
</dbReference>
<dbReference type="STRING" id="1051890.A0A3N4LIW1"/>
<feature type="transmembrane region" description="Helical" evidence="9">
    <location>
        <begin position="154"/>
        <end position="173"/>
    </location>
</feature>
<feature type="transmembrane region" description="Helical" evidence="9">
    <location>
        <begin position="94"/>
        <end position="112"/>
    </location>
</feature>
<evidence type="ECO:0000313" key="10">
    <source>
        <dbReference type="EMBL" id="RPB22833.1"/>
    </source>
</evidence>
<sequence length="277" mass="29864">MAAQLDQALSILRPYLQPITHSLPPFISTPLSDLISPECYSHLILNIDPFTSPTCLKFAISKAVGIAIIAASTIVKVPQLLKLLNSRSAEGVNFTSYLLETAAYIITLAYNFRSRFPFSTFGETALIALQNIVIAALVLHFTATAKNTTSPYPAVFVAGVAAAGYALFTPSIVSTELLRNLQMFVTIPLGLMSKIPQILDVQRNRSTGQLSAFAVFNYLLGSLARVGTTLAEVDDVLILAGFVGGAVLNLVLAAQMVVFWNNKGNKGKKVEETKKKN</sequence>
<evidence type="ECO:0000256" key="1">
    <source>
        <dbReference type="ARBA" id="ARBA00004141"/>
    </source>
</evidence>
<keyword evidence="11" id="KW-1185">Reference proteome</keyword>
<comment type="subcellular location">
    <subcellularLocation>
        <location evidence="1 8">Membrane</location>
        <topology evidence="1 8">Multi-pass membrane protein</topology>
    </subcellularLocation>
</comment>
<reference evidence="10 11" key="1">
    <citation type="journal article" date="2018" name="Nat. Ecol. Evol.">
        <title>Pezizomycetes genomes reveal the molecular basis of ectomycorrhizal truffle lifestyle.</title>
        <authorList>
            <person name="Murat C."/>
            <person name="Payen T."/>
            <person name="Noel B."/>
            <person name="Kuo A."/>
            <person name="Morin E."/>
            <person name="Chen J."/>
            <person name="Kohler A."/>
            <person name="Krizsan K."/>
            <person name="Balestrini R."/>
            <person name="Da Silva C."/>
            <person name="Montanini B."/>
            <person name="Hainaut M."/>
            <person name="Levati E."/>
            <person name="Barry K.W."/>
            <person name="Belfiori B."/>
            <person name="Cichocki N."/>
            <person name="Clum A."/>
            <person name="Dockter R.B."/>
            <person name="Fauchery L."/>
            <person name="Guy J."/>
            <person name="Iotti M."/>
            <person name="Le Tacon F."/>
            <person name="Lindquist E.A."/>
            <person name="Lipzen A."/>
            <person name="Malagnac F."/>
            <person name="Mello A."/>
            <person name="Molinier V."/>
            <person name="Miyauchi S."/>
            <person name="Poulain J."/>
            <person name="Riccioni C."/>
            <person name="Rubini A."/>
            <person name="Sitrit Y."/>
            <person name="Splivallo R."/>
            <person name="Traeger S."/>
            <person name="Wang M."/>
            <person name="Zifcakova L."/>
            <person name="Wipf D."/>
            <person name="Zambonelli A."/>
            <person name="Paolocci F."/>
            <person name="Nowrousian M."/>
            <person name="Ottonello S."/>
            <person name="Baldrian P."/>
            <person name="Spatafora J.W."/>
            <person name="Henrissat B."/>
            <person name="Nagy L.G."/>
            <person name="Aury J.M."/>
            <person name="Wincker P."/>
            <person name="Grigoriev I.V."/>
            <person name="Bonfante P."/>
            <person name="Martin F.M."/>
        </authorList>
    </citation>
    <scope>NUCLEOTIDE SEQUENCE [LARGE SCALE GENOMIC DNA]</scope>
    <source>
        <strain evidence="10 11">ATCC MYA-4762</strain>
    </source>
</reference>
<evidence type="ECO:0000256" key="3">
    <source>
        <dbReference type="ARBA" id="ARBA00022692"/>
    </source>
</evidence>
<evidence type="ECO:0000256" key="9">
    <source>
        <dbReference type="SAM" id="Phobius"/>
    </source>
</evidence>
<dbReference type="Gene3D" id="1.20.1280.290">
    <property type="match status" value="2"/>
</dbReference>
<feature type="transmembrane region" description="Helical" evidence="9">
    <location>
        <begin position="210"/>
        <end position="231"/>
    </location>
</feature>
<dbReference type="Proteomes" id="UP000267821">
    <property type="component" value="Unassembled WGS sequence"/>
</dbReference>
<dbReference type="PIRSF" id="PIRSF023381">
    <property type="entry name" value="MannP-dilichol_defect-1p"/>
    <property type="match status" value="1"/>
</dbReference>
<dbReference type="PANTHER" id="PTHR12226:SF2">
    <property type="entry name" value="MANNOSE-P-DOLICHOL UTILIZATION DEFECT 1 PROTEIN"/>
    <property type="match status" value="1"/>
</dbReference>
<dbReference type="InterPro" id="IPR016817">
    <property type="entry name" value="MannP-dilichol_defect-1"/>
</dbReference>
<evidence type="ECO:0000256" key="5">
    <source>
        <dbReference type="ARBA" id="ARBA00022989"/>
    </source>
</evidence>
<feature type="transmembrane region" description="Helical" evidence="9">
    <location>
        <begin position="237"/>
        <end position="260"/>
    </location>
</feature>
<evidence type="ECO:0000256" key="2">
    <source>
        <dbReference type="ARBA" id="ARBA00022448"/>
    </source>
</evidence>
<accession>A0A3N4LIW1</accession>
<dbReference type="InParanoid" id="A0A3N4LIW1"/>
<dbReference type="Pfam" id="PF04193">
    <property type="entry name" value="PQ-loop"/>
    <property type="match status" value="2"/>
</dbReference>
<gene>
    <name evidence="10" type="ORF">L211DRAFT_304688</name>
</gene>
<keyword evidence="2" id="KW-0813">Transport</keyword>
<name>A0A3N4LIW1_9PEZI</name>
<dbReference type="InterPro" id="IPR006603">
    <property type="entry name" value="PQ-loop_rpt"/>
</dbReference>
<dbReference type="AlphaFoldDB" id="A0A3N4LIW1"/>
<dbReference type="GO" id="GO:0016020">
    <property type="term" value="C:membrane"/>
    <property type="evidence" value="ECO:0007669"/>
    <property type="project" value="UniProtKB-SubCell"/>
</dbReference>
<evidence type="ECO:0000313" key="11">
    <source>
        <dbReference type="Proteomes" id="UP000267821"/>
    </source>
</evidence>
<keyword evidence="4" id="KW-0677">Repeat</keyword>
<dbReference type="PANTHER" id="PTHR12226">
    <property type="entry name" value="MANNOSE-P-DOLICHOL UTILIZATION DEFECT 1 LEC35 -RELATED"/>
    <property type="match status" value="1"/>
</dbReference>
<dbReference type="FunFam" id="1.20.1280.290:FF:000006">
    <property type="entry name" value="mannose-P-dolichol utilization defect 1 protein"/>
    <property type="match status" value="1"/>
</dbReference>
<proteinExistence type="inferred from homology"/>
<protein>
    <recommendedName>
        <fullName evidence="8">Mannose-P-dolichol utilization defect 1 protein homolog</fullName>
    </recommendedName>
</protein>
<organism evidence="10 11">
    <name type="scientific">Terfezia boudieri ATCC MYA-4762</name>
    <dbReference type="NCBI Taxonomy" id="1051890"/>
    <lineage>
        <taxon>Eukaryota</taxon>
        <taxon>Fungi</taxon>
        <taxon>Dikarya</taxon>
        <taxon>Ascomycota</taxon>
        <taxon>Pezizomycotina</taxon>
        <taxon>Pezizomycetes</taxon>
        <taxon>Pezizales</taxon>
        <taxon>Pezizaceae</taxon>
        <taxon>Terfezia</taxon>
    </lineage>
</organism>
<feature type="transmembrane region" description="Helical" evidence="9">
    <location>
        <begin position="124"/>
        <end position="142"/>
    </location>
</feature>
<keyword evidence="5 8" id="KW-1133">Transmembrane helix</keyword>
<evidence type="ECO:0000256" key="8">
    <source>
        <dbReference type="PIRNR" id="PIRNR023381"/>
    </source>
</evidence>
<evidence type="ECO:0000256" key="4">
    <source>
        <dbReference type="ARBA" id="ARBA00022737"/>
    </source>
</evidence>
<keyword evidence="3 8" id="KW-0812">Transmembrane</keyword>
<evidence type="ECO:0000256" key="7">
    <source>
        <dbReference type="ARBA" id="ARBA00038475"/>
    </source>
</evidence>
<dbReference type="OrthoDB" id="271506at2759"/>
<dbReference type="EMBL" id="ML121549">
    <property type="protein sequence ID" value="RPB22833.1"/>
    <property type="molecule type" value="Genomic_DNA"/>
</dbReference>
<comment type="similarity">
    <text evidence="7 8">Belongs to the MPDU1 (TC 2.A.43.3) family.</text>
</comment>